<sequence length="150" mass="16578">MDQMAQMQAMLRAMEDRLSTTIAQSEQRTTAQITQLSDRVNETNTRIDQTNTRINQMNTPQTVATHDARALARSLNSASHSSLATLHSLPLPDGSPPPDGLFPENYGAFRLLEAGAPLQQLLQLYQIEVSPGALLDDRLRILATYCGISW</sequence>
<evidence type="ECO:0000313" key="2">
    <source>
        <dbReference type="EMBL" id="CAE6484555.1"/>
    </source>
</evidence>
<protein>
    <submittedName>
        <fullName evidence="2">Uncharacterized protein</fullName>
    </submittedName>
</protein>
<organism evidence="2 3">
    <name type="scientific">Rhizoctonia solani</name>
    <dbReference type="NCBI Taxonomy" id="456999"/>
    <lineage>
        <taxon>Eukaryota</taxon>
        <taxon>Fungi</taxon>
        <taxon>Dikarya</taxon>
        <taxon>Basidiomycota</taxon>
        <taxon>Agaricomycotina</taxon>
        <taxon>Agaricomycetes</taxon>
        <taxon>Cantharellales</taxon>
        <taxon>Ceratobasidiaceae</taxon>
        <taxon>Rhizoctonia</taxon>
    </lineage>
</organism>
<proteinExistence type="predicted"/>
<dbReference type="EMBL" id="CAJMWV010003570">
    <property type="protein sequence ID" value="CAE6484555.1"/>
    <property type="molecule type" value="Genomic_DNA"/>
</dbReference>
<gene>
    <name evidence="2" type="ORF">RDB_LOCUS102464</name>
</gene>
<name>A0A8H3CMZ5_9AGAM</name>
<dbReference type="Proteomes" id="UP000663831">
    <property type="component" value="Unassembled WGS sequence"/>
</dbReference>
<feature type="region of interest" description="Disordered" evidence="1">
    <location>
        <begin position="23"/>
        <end position="55"/>
    </location>
</feature>
<evidence type="ECO:0000256" key="1">
    <source>
        <dbReference type="SAM" id="MobiDB-lite"/>
    </source>
</evidence>
<dbReference type="AlphaFoldDB" id="A0A8H3CMZ5"/>
<comment type="caution">
    <text evidence="2">The sequence shown here is derived from an EMBL/GenBank/DDBJ whole genome shotgun (WGS) entry which is preliminary data.</text>
</comment>
<reference evidence="2" key="1">
    <citation type="submission" date="2021-01" db="EMBL/GenBank/DDBJ databases">
        <authorList>
            <person name="Kaushik A."/>
        </authorList>
    </citation>
    <scope>NUCLEOTIDE SEQUENCE</scope>
    <source>
        <strain evidence="2">AG3-1AP</strain>
    </source>
</reference>
<accession>A0A8H3CMZ5</accession>
<evidence type="ECO:0000313" key="3">
    <source>
        <dbReference type="Proteomes" id="UP000663831"/>
    </source>
</evidence>